<organism evidence="1 2">
    <name type="scientific">Stanieria cyanosphaera (strain ATCC 29371 / PCC 7437)</name>
    <dbReference type="NCBI Taxonomy" id="111780"/>
    <lineage>
        <taxon>Bacteria</taxon>
        <taxon>Bacillati</taxon>
        <taxon>Cyanobacteriota</taxon>
        <taxon>Cyanophyceae</taxon>
        <taxon>Pleurocapsales</taxon>
        <taxon>Dermocarpellaceae</taxon>
        <taxon>Stanieria</taxon>
    </lineage>
</organism>
<evidence type="ECO:0000313" key="1">
    <source>
        <dbReference type="EMBL" id="AFZ36139.1"/>
    </source>
</evidence>
<name>K9XVP3_STAC7</name>
<dbReference type="Gene3D" id="3.40.50.2000">
    <property type="entry name" value="Glycogen Phosphorylase B"/>
    <property type="match status" value="1"/>
</dbReference>
<dbReference type="OrthoDB" id="581768at2"/>
<accession>K9XVP3</accession>
<dbReference type="STRING" id="111780.Sta7437_2608"/>
<dbReference type="EMBL" id="CP003653">
    <property type="protein sequence ID" value="AFZ36139.1"/>
    <property type="molecule type" value="Genomic_DNA"/>
</dbReference>
<dbReference type="HOGENOM" id="CLU_707700_0_0_3"/>
<sequence length="390" mass="45112">MSEISNPHILFISRQPPRQGTGSHIIIERHLKRLEDSNWKISIVAPENTLAKVKLPNTWNVISLPKRRWWWPAFRKHLPLSLKIRIHCWEWECKNNLKNTKISAILADYWDDYSLLAAFLSKKWNIPLSLIIHDQPELWAASKKQELEIAKRTKLVINQAQRIWCVSQELADAYRLNLNPKTRILLPISNGNFLGLCAEKQPSNLNKEFVIAHAGSLHPFQYENFKQIALCLQKINGVFLLIAEQENPTVKKLQQQFDNIKHYPTFKSNTEVMSFLAKNAHCLLVSYSFDLNQQPWAATSFPSKLVEFAHLKIPILILAPLNTAISNWAINNNWLGYVSSLEETELIDILNKIKDEETWLKMAKQSTRLALTKFNPDLIQAQFQSEIAII</sequence>
<dbReference type="SUPFAM" id="SSF53756">
    <property type="entry name" value="UDP-Glycosyltransferase/glycogen phosphorylase"/>
    <property type="match status" value="1"/>
</dbReference>
<evidence type="ECO:0008006" key="3">
    <source>
        <dbReference type="Google" id="ProtNLM"/>
    </source>
</evidence>
<reference evidence="2" key="1">
    <citation type="journal article" date="2013" name="Proc. Natl. Acad. Sci. U.S.A.">
        <title>Improving the coverage of the cyanobacterial phylum using diversity-driven genome sequencing.</title>
        <authorList>
            <person name="Shih P.M."/>
            <person name="Wu D."/>
            <person name="Latifi A."/>
            <person name="Axen S.D."/>
            <person name="Fewer D.P."/>
            <person name="Talla E."/>
            <person name="Calteau A."/>
            <person name="Cai F."/>
            <person name="Tandeau de Marsac N."/>
            <person name="Rippka R."/>
            <person name="Herdman M."/>
            <person name="Sivonen K."/>
            <person name="Coursin T."/>
            <person name="Laurent T."/>
            <person name="Goodwin L."/>
            <person name="Nolan M."/>
            <person name="Davenport K.W."/>
            <person name="Han C.S."/>
            <person name="Rubin E.M."/>
            <person name="Eisen J.A."/>
            <person name="Woyke T."/>
            <person name="Gugger M."/>
            <person name="Kerfeld C.A."/>
        </authorList>
    </citation>
    <scope>NUCLEOTIDE SEQUENCE [LARGE SCALE GENOMIC DNA]</scope>
    <source>
        <strain evidence="2">ATCC 29371 / PCC 7437</strain>
    </source>
</reference>
<dbReference type="eggNOG" id="COG0438">
    <property type="taxonomic scope" value="Bacteria"/>
</dbReference>
<keyword evidence="2" id="KW-1185">Reference proteome</keyword>
<proteinExistence type="predicted"/>
<protein>
    <recommendedName>
        <fullName evidence="3">Glycosyltransferase subfamily 4-like N-terminal domain-containing protein</fullName>
    </recommendedName>
</protein>
<dbReference type="AlphaFoldDB" id="K9XVP3"/>
<dbReference type="Proteomes" id="UP000010473">
    <property type="component" value="Chromosome"/>
</dbReference>
<dbReference type="RefSeq" id="WP_015193807.1">
    <property type="nucleotide sequence ID" value="NC_019748.1"/>
</dbReference>
<gene>
    <name evidence="1" type="ordered locus">Sta7437_2608</name>
</gene>
<evidence type="ECO:0000313" key="2">
    <source>
        <dbReference type="Proteomes" id="UP000010473"/>
    </source>
</evidence>
<dbReference type="KEGG" id="scs:Sta7437_2608"/>